<dbReference type="GO" id="GO:0043531">
    <property type="term" value="F:ADP binding"/>
    <property type="evidence" value="ECO:0007669"/>
    <property type="project" value="InterPro"/>
</dbReference>
<evidence type="ECO:0000256" key="2">
    <source>
        <dbReference type="ARBA" id="ARBA00022614"/>
    </source>
</evidence>
<dbReference type="InterPro" id="IPR036291">
    <property type="entry name" value="NAD(P)-bd_dom_sf"/>
</dbReference>
<dbReference type="Gene3D" id="3.80.10.10">
    <property type="entry name" value="Ribonuclease Inhibitor"/>
    <property type="match status" value="1"/>
</dbReference>
<evidence type="ECO:0000256" key="6">
    <source>
        <dbReference type="ARBA" id="ARBA00022840"/>
    </source>
</evidence>
<dbReference type="AlphaFoldDB" id="A0A8X8Z251"/>
<keyword evidence="5" id="KW-0611">Plant defense</keyword>
<evidence type="ECO:0000256" key="4">
    <source>
        <dbReference type="ARBA" id="ARBA00022741"/>
    </source>
</evidence>
<dbReference type="CDD" id="cd08958">
    <property type="entry name" value="FR_SDR_e"/>
    <property type="match status" value="1"/>
</dbReference>
<feature type="domain" description="Disease resistance protein winged helix" evidence="10">
    <location>
        <begin position="500"/>
        <end position="573"/>
    </location>
</feature>
<keyword evidence="3" id="KW-0677">Repeat</keyword>
<reference evidence="11" key="1">
    <citation type="submission" date="2018-01" db="EMBL/GenBank/DDBJ databases">
        <authorList>
            <person name="Mao J.F."/>
        </authorList>
    </citation>
    <scope>NUCLEOTIDE SEQUENCE</scope>
    <source>
        <strain evidence="11">Huo1</strain>
        <tissue evidence="11">Leaf</tissue>
    </source>
</reference>
<keyword evidence="2" id="KW-0433">Leucine-rich repeat</keyword>
<keyword evidence="8" id="KW-0560">Oxidoreductase</keyword>
<dbReference type="PANTHER" id="PTHR10366">
    <property type="entry name" value="NAD DEPENDENT EPIMERASE/DEHYDRATASE"/>
    <property type="match status" value="1"/>
</dbReference>
<dbReference type="InterPro" id="IPR058922">
    <property type="entry name" value="WHD_DRP"/>
</dbReference>
<protein>
    <recommendedName>
        <fullName evidence="13">NAD-dependent epimerase/dehydratase domain-containing protein</fullName>
    </recommendedName>
</protein>
<comment type="similarity">
    <text evidence="1">Belongs to the disease resistance NB-LRR family.</text>
</comment>
<gene>
    <name evidence="11" type="ORF">SASPL_153401</name>
</gene>
<dbReference type="InterPro" id="IPR001509">
    <property type="entry name" value="Epimerase_deHydtase"/>
</dbReference>
<dbReference type="SUPFAM" id="SSF51735">
    <property type="entry name" value="NAD(P)-binding Rossmann-fold domains"/>
    <property type="match status" value="1"/>
</dbReference>
<dbReference type="Proteomes" id="UP000298416">
    <property type="component" value="Unassembled WGS sequence"/>
</dbReference>
<evidence type="ECO:0000313" key="11">
    <source>
        <dbReference type="EMBL" id="KAG6388202.1"/>
    </source>
</evidence>
<dbReference type="Pfam" id="PF01370">
    <property type="entry name" value="Epimerase"/>
    <property type="match status" value="1"/>
</dbReference>
<dbReference type="GO" id="GO:0005524">
    <property type="term" value="F:ATP binding"/>
    <property type="evidence" value="ECO:0007669"/>
    <property type="project" value="UniProtKB-KW"/>
</dbReference>
<dbReference type="Gene3D" id="1.10.10.10">
    <property type="entry name" value="Winged helix-like DNA-binding domain superfamily/Winged helix DNA-binding domain"/>
    <property type="match status" value="1"/>
</dbReference>
<dbReference type="InterPro" id="IPR050425">
    <property type="entry name" value="NAD(P)_dehydrat-like"/>
</dbReference>
<keyword evidence="4" id="KW-0547">Nucleotide-binding</keyword>
<name>A0A8X8Z251_SALSN</name>
<dbReference type="InterPro" id="IPR032675">
    <property type="entry name" value="LRR_dom_sf"/>
</dbReference>
<sequence length="756" mass="85351">MAENVTSVCVTGAGGFIASWLIKLLLSRGYAVHGTVRNPAEKLKLFKVDLIDFDSILAAVRGCEGVFHIASPATTTAANPEVDIVEPAVVGTLNVLKACSEAKVRRVVLVSSYVAVVVNPSAPKAAEAEARDYAETNGVDLVSVLPGIIFGPMLQHTPNASNLILLNFLKGGDEVMDNYLHMIVDVRDVAEAMILAFETPNARGRYLCTSHMIKNEDLVKNLKEIYPDYNYPKSFKEGIEVPLVSSEKLQGLGWKYKPLKQTLVDTIENCKQCAITLLTFLEEYPERANRWEAKLRDIAHETGDFIQQFLWRQAYFGEDKISRLKFEEEFRNVMEKFCLIAGDVMDERPAYPSHSLSPSASSRIAPTPNGVAIGLDDDVMAIKDRLCAVYPDLSSPPHEMRFMNDSQSWDLLKLNVFVDRNCPLELEDVGKKNARSCGGLPLAVVPVAGFLSEVNKNPSSWEEISENVNPIVGQELEGILSLSYTHLSHHLRSCFLFMSMFPKDVSIRVSRLIRLWLAEGFLKHEHGCRKSLEEEAEKYLEDLVKRNLVTVTSKKSDGKIKCCSLRAMVRDLCIRKAHDERFLRVLDGSVVRQGTINERHISFINGQHTTPGHSYMNNIWAPTIHTILYFHLKNFPGVTSFLWCYRLLRIFDAMSENSISLPSEVFDLFHLRYLALTCPSIPSAISNLMNLQTLIILPISLIVSTFYNWKRYWPSNCDPSSRFSLPLEIWRMPQLRHLILHGLILYLFPQMDRILV</sequence>
<dbReference type="GO" id="GO:0006952">
    <property type="term" value="P:defense response"/>
    <property type="evidence" value="ECO:0007669"/>
    <property type="project" value="UniProtKB-KW"/>
</dbReference>
<dbReference type="GO" id="GO:0016616">
    <property type="term" value="F:oxidoreductase activity, acting on the CH-OH group of donors, NAD or NADP as acceptor"/>
    <property type="evidence" value="ECO:0007669"/>
    <property type="project" value="TreeGrafter"/>
</dbReference>
<dbReference type="Gene3D" id="3.40.50.720">
    <property type="entry name" value="NAD(P)-binding Rossmann-like Domain"/>
    <property type="match status" value="2"/>
</dbReference>
<dbReference type="EMBL" id="PNBA02000021">
    <property type="protein sequence ID" value="KAG6388202.1"/>
    <property type="molecule type" value="Genomic_DNA"/>
</dbReference>
<organism evidence="11">
    <name type="scientific">Salvia splendens</name>
    <name type="common">Scarlet sage</name>
    <dbReference type="NCBI Taxonomy" id="180675"/>
    <lineage>
        <taxon>Eukaryota</taxon>
        <taxon>Viridiplantae</taxon>
        <taxon>Streptophyta</taxon>
        <taxon>Embryophyta</taxon>
        <taxon>Tracheophyta</taxon>
        <taxon>Spermatophyta</taxon>
        <taxon>Magnoliopsida</taxon>
        <taxon>eudicotyledons</taxon>
        <taxon>Gunneridae</taxon>
        <taxon>Pentapetalae</taxon>
        <taxon>asterids</taxon>
        <taxon>lamiids</taxon>
        <taxon>Lamiales</taxon>
        <taxon>Lamiaceae</taxon>
        <taxon>Nepetoideae</taxon>
        <taxon>Mentheae</taxon>
        <taxon>Salviinae</taxon>
        <taxon>Salvia</taxon>
        <taxon>Salvia subgen. Calosphace</taxon>
        <taxon>core Calosphace</taxon>
    </lineage>
</organism>
<evidence type="ECO:0000256" key="8">
    <source>
        <dbReference type="ARBA" id="ARBA00023002"/>
    </source>
</evidence>
<dbReference type="InterPro" id="IPR042197">
    <property type="entry name" value="Apaf_helical"/>
</dbReference>
<evidence type="ECO:0000256" key="7">
    <source>
        <dbReference type="ARBA" id="ARBA00022857"/>
    </source>
</evidence>
<accession>A0A8X8Z251</accession>
<evidence type="ECO:0008006" key="13">
    <source>
        <dbReference type="Google" id="ProtNLM"/>
    </source>
</evidence>
<dbReference type="Pfam" id="PF23559">
    <property type="entry name" value="WHD_DRP"/>
    <property type="match status" value="1"/>
</dbReference>
<reference evidence="11" key="2">
    <citation type="submission" date="2020-08" db="EMBL/GenBank/DDBJ databases">
        <title>Plant Genome Project.</title>
        <authorList>
            <person name="Zhang R.-G."/>
        </authorList>
    </citation>
    <scope>NUCLEOTIDE SEQUENCE</scope>
    <source>
        <strain evidence="11">Huo1</strain>
        <tissue evidence="11">Leaf</tissue>
    </source>
</reference>
<proteinExistence type="inferred from homology"/>
<dbReference type="InterPro" id="IPR027417">
    <property type="entry name" value="P-loop_NTPase"/>
</dbReference>
<keyword evidence="12" id="KW-1185">Reference proteome</keyword>
<evidence type="ECO:0000256" key="5">
    <source>
        <dbReference type="ARBA" id="ARBA00022821"/>
    </source>
</evidence>
<evidence type="ECO:0000313" key="12">
    <source>
        <dbReference type="Proteomes" id="UP000298416"/>
    </source>
</evidence>
<evidence type="ECO:0000259" key="10">
    <source>
        <dbReference type="Pfam" id="PF23559"/>
    </source>
</evidence>
<dbReference type="PANTHER" id="PTHR10366:SF776">
    <property type="entry name" value="NAD(P)-BINDING ROSSMANN-FOLD SUPERFAMILY PROTEIN"/>
    <property type="match status" value="1"/>
</dbReference>
<comment type="caution">
    <text evidence="11">The sequence shown here is derived from an EMBL/GenBank/DDBJ whole genome shotgun (WGS) entry which is preliminary data.</text>
</comment>
<dbReference type="Gene3D" id="1.10.8.430">
    <property type="entry name" value="Helical domain of apoptotic protease-activating factors"/>
    <property type="match status" value="1"/>
</dbReference>
<evidence type="ECO:0000256" key="3">
    <source>
        <dbReference type="ARBA" id="ARBA00022737"/>
    </source>
</evidence>
<dbReference type="FunFam" id="1.10.10.10:FF:000322">
    <property type="entry name" value="Probable disease resistance protein At1g63360"/>
    <property type="match status" value="1"/>
</dbReference>
<evidence type="ECO:0000256" key="1">
    <source>
        <dbReference type="ARBA" id="ARBA00008894"/>
    </source>
</evidence>
<dbReference type="SUPFAM" id="SSF52058">
    <property type="entry name" value="L domain-like"/>
    <property type="match status" value="1"/>
</dbReference>
<evidence type="ECO:0000259" key="9">
    <source>
        <dbReference type="Pfam" id="PF01370"/>
    </source>
</evidence>
<dbReference type="InterPro" id="IPR036388">
    <property type="entry name" value="WH-like_DNA-bd_sf"/>
</dbReference>
<keyword evidence="7" id="KW-0521">NADP</keyword>
<dbReference type="SUPFAM" id="SSF52540">
    <property type="entry name" value="P-loop containing nucleoside triphosphate hydrolases"/>
    <property type="match status" value="1"/>
</dbReference>
<feature type="domain" description="NAD-dependent epimerase/dehydratase" evidence="9">
    <location>
        <begin position="8"/>
        <end position="202"/>
    </location>
</feature>
<keyword evidence="6" id="KW-0067">ATP-binding</keyword>